<name>A0A7I8LGP2_SPIIN</name>
<evidence type="ECO:0000313" key="1">
    <source>
        <dbReference type="EMBL" id="CAA7408992.1"/>
    </source>
</evidence>
<dbReference type="Gene3D" id="1.20.58.760">
    <property type="entry name" value="Peptidase M41"/>
    <property type="match status" value="1"/>
</dbReference>
<keyword evidence="2" id="KW-1185">Reference proteome</keyword>
<dbReference type="GO" id="GO:0005524">
    <property type="term" value="F:ATP binding"/>
    <property type="evidence" value="ECO:0007669"/>
    <property type="project" value="InterPro"/>
</dbReference>
<dbReference type="GO" id="GO:0004176">
    <property type="term" value="F:ATP-dependent peptidase activity"/>
    <property type="evidence" value="ECO:0007669"/>
    <property type="project" value="InterPro"/>
</dbReference>
<reference evidence="1" key="1">
    <citation type="submission" date="2020-02" db="EMBL/GenBank/DDBJ databases">
        <authorList>
            <person name="Scholz U."/>
            <person name="Mascher M."/>
            <person name="Fiebig A."/>
        </authorList>
    </citation>
    <scope>NUCLEOTIDE SEQUENCE</scope>
</reference>
<accession>A0A7I8LGP2</accession>
<dbReference type="GO" id="GO:0004222">
    <property type="term" value="F:metalloendopeptidase activity"/>
    <property type="evidence" value="ECO:0007669"/>
    <property type="project" value="InterPro"/>
</dbReference>
<dbReference type="EMBL" id="LR746278">
    <property type="protein sequence ID" value="CAA7408992.1"/>
    <property type="molecule type" value="Genomic_DNA"/>
</dbReference>
<protein>
    <submittedName>
        <fullName evidence="1">Uncharacterized protein</fullName>
    </submittedName>
</protein>
<proteinExistence type="predicted"/>
<gene>
    <name evidence="1" type="ORF">SI8410_15019670</name>
</gene>
<dbReference type="OrthoDB" id="66620at2759"/>
<sequence length="400" mass="44205">MAVAPLSFPLTAATCRSGCAAPEAPLFFPVRRRRRFLRSRSPSCIPAVRALREWREYEDAVKEKDLARALRFLKSSETLPLQPFPRSESESSPSSPSVSYPPDLLVWPEKDWEVLDTCLNADDMRLVGMAYSLLQDRGLLANFGKCKTIVLEGPREVTPTALKESTGLEAYKFAPKKWGLSGSSRTLLIASLAGTSFLVYQGIDIRPNLAAVLALVGLDAIFLGGSCLAQIFCFWPPYRRRVLVHEAGHLLAAYLMGCPVRGVILDPIVAMQMGIQGQAGTQFWDEKLENELAEGRLSGTAFDRYCMVLFAGIAAEALVYGEAEGGENDENLFRSVCVLLQPPMSLAQMANQARWSLLQSYNLLKWHRQAHAAAVKALESGYSLSTVIRRIEDAMPSKMR</sequence>
<dbReference type="AlphaFoldDB" id="A0A7I8LGP2"/>
<dbReference type="PANTHER" id="PTHR33471">
    <property type="entry name" value="ATP-DEPENDENT ZINC METALLOPROTEASE-RELATED"/>
    <property type="match status" value="1"/>
</dbReference>
<dbReference type="GO" id="GO:0006508">
    <property type="term" value="P:proteolysis"/>
    <property type="evidence" value="ECO:0007669"/>
    <property type="project" value="InterPro"/>
</dbReference>
<dbReference type="PANTHER" id="PTHR33471:SF7">
    <property type="entry name" value="ATP-DEPENDENT ZINC METALLOPROTEASE-RELATED"/>
    <property type="match status" value="1"/>
</dbReference>
<organism evidence="1 2">
    <name type="scientific">Spirodela intermedia</name>
    <name type="common">Intermediate duckweed</name>
    <dbReference type="NCBI Taxonomy" id="51605"/>
    <lineage>
        <taxon>Eukaryota</taxon>
        <taxon>Viridiplantae</taxon>
        <taxon>Streptophyta</taxon>
        <taxon>Embryophyta</taxon>
        <taxon>Tracheophyta</taxon>
        <taxon>Spermatophyta</taxon>
        <taxon>Magnoliopsida</taxon>
        <taxon>Liliopsida</taxon>
        <taxon>Araceae</taxon>
        <taxon>Lemnoideae</taxon>
        <taxon>Spirodela</taxon>
    </lineage>
</organism>
<dbReference type="Proteomes" id="UP000663760">
    <property type="component" value="Chromosome 15"/>
</dbReference>
<evidence type="ECO:0000313" key="2">
    <source>
        <dbReference type="Proteomes" id="UP000663760"/>
    </source>
</evidence>
<dbReference type="InterPro" id="IPR037219">
    <property type="entry name" value="Peptidase_M41-like"/>
</dbReference>
<dbReference type="FunFam" id="1.20.58.760:FF:000007">
    <property type="entry name" value="ATP-dependent zinc metalloprotease"/>
    <property type="match status" value="1"/>
</dbReference>
<dbReference type="SUPFAM" id="SSF140990">
    <property type="entry name" value="FtsH protease domain-like"/>
    <property type="match status" value="1"/>
</dbReference>